<protein>
    <submittedName>
        <fullName evidence="2">DNA replication protein DnaD</fullName>
    </submittedName>
</protein>
<reference evidence="2 3" key="1">
    <citation type="submission" date="2019-03" db="EMBL/GenBank/DDBJ databases">
        <title>Characterization of a novel Mycoplasma cynos real-time PCR assay.</title>
        <authorList>
            <person name="Tallmadge R.L."/>
            <person name="Mitchell P.K."/>
            <person name="Goodman L."/>
        </authorList>
    </citation>
    <scope>NUCLEOTIDE SEQUENCE [LARGE SCALE GENOMIC DNA]</scope>
    <source>
        <strain evidence="2 3">1642</strain>
    </source>
</reference>
<dbReference type="RefSeq" id="WP_141483985.1">
    <property type="nucleotide sequence ID" value="NZ_SMDN01000007.1"/>
</dbReference>
<gene>
    <name evidence="2" type="ORF">E1I18_02295</name>
</gene>
<dbReference type="Pfam" id="PF25888">
    <property type="entry name" value="WHD_DnaB"/>
    <property type="match status" value="1"/>
</dbReference>
<sequence>MIKNIIYPYFTVENSSIIAGEDLKNLRKFYAPILGANAILLYEYLRDLAIHEGSDSGFHDYDSVTYMLKMSLKDLNEARIMLEAVSLLSTYIDNFNRKTFFIIEKPLDRKGFKTNLILANKLLKIVGKQNYDRLIGKDKNIPLTKTINLYDSSARYEDVFDADDDFSLLDIDDNHMNNKNINTQEMNTFVQEKIDLNTFEYRNIYEAILKTDSREFFGQIQGQIPTESIINLIKDSREVGFSDPCINLIFFYSSEVNGKINYQYVSKIIQDLIKKEIFLFEPLEIYIDSLIKHKNGGLVNRKDLYKATYLAGLKLGDSKYDGSY</sequence>
<evidence type="ECO:0000313" key="2">
    <source>
        <dbReference type="EMBL" id="TQC51492.1"/>
    </source>
</evidence>
<dbReference type="Proteomes" id="UP000320801">
    <property type="component" value="Unassembled WGS sequence"/>
</dbReference>
<dbReference type="EMBL" id="SMDN01000007">
    <property type="protein sequence ID" value="TQC51492.1"/>
    <property type="molecule type" value="Genomic_DNA"/>
</dbReference>
<dbReference type="OrthoDB" id="395744at2"/>
<accession>A0A507SQ36</accession>
<dbReference type="InterPro" id="IPR058660">
    <property type="entry name" value="WHD_DnaB"/>
</dbReference>
<proteinExistence type="predicted"/>
<evidence type="ECO:0000259" key="1">
    <source>
        <dbReference type="Pfam" id="PF25888"/>
    </source>
</evidence>
<organism evidence="2 3">
    <name type="scientific">Mycoplasmopsis mucosicanis</name>
    <dbReference type="NCBI Taxonomy" id="458208"/>
    <lineage>
        <taxon>Bacteria</taxon>
        <taxon>Bacillati</taxon>
        <taxon>Mycoplasmatota</taxon>
        <taxon>Mycoplasmoidales</taxon>
        <taxon>Metamycoplasmataceae</taxon>
        <taxon>Mycoplasmopsis</taxon>
    </lineage>
</organism>
<evidence type="ECO:0000313" key="3">
    <source>
        <dbReference type="Proteomes" id="UP000320801"/>
    </source>
</evidence>
<keyword evidence="3" id="KW-1185">Reference proteome</keyword>
<comment type="caution">
    <text evidence="2">The sequence shown here is derived from an EMBL/GenBank/DDBJ whole genome shotgun (WGS) entry which is preliminary data.</text>
</comment>
<feature type="domain" description="Replicative helicase loading/DNA remodeling protein DnaB N-terminal winged helix" evidence="1">
    <location>
        <begin position="17"/>
        <end position="191"/>
    </location>
</feature>
<name>A0A507SQ36_9BACT</name>
<dbReference type="AlphaFoldDB" id="A0A507SQ36"/>